<evidence type="ECO:0008006" key="4">
    <source>
        <dbReference type="Google" id="ProtNLM"/>
    </source>
</evidence>
<reference evidence="2 3" key="1">
    <citation type="submission" date="2016-10" db="EMBL/GenBank/DDBJ databases">
        <title>Complete genome sequences of three Cupriavidus strains isolated from various Malaysian environments.</title>
        <authorList>
            <person name="Abdullah A.A.-A."/>
            <person name="Shafie N.A.H."/>
            <person name="Lau N.S."/>
        </authorList>
    </citation>
    <scope>NUCLEOTIDE SEQUENCE [LARGE SCALE GENOMIC DNA]</scope>
    <source>
        <strain evidence="2 3">USMAA1020</strain>
    </source>
</reference>
<evidence type="ECO:0000313" key="2">
    <source>
        <dbReference type="EMBL" id="AOZ09164.1"/>
    </source>
</evidence>
<proteinExistence type="predicted"/>
<evidence type="ECO:0000313" key="3">
    <source>
        <dbReference type="Proteomes" id="UP000177515"/>
    </source>
</evidence>
<gene>
    <name evidence="2" type="ORF">BKK80_25415</name>
</gene>
<keyword evidence="3" id="KW-1185">Reference proteome</keyword>
<protein>
    <recommendedName>
        <fullName evidence="4">Transporter substrate-binding domain-containing protein</fullName>
    </recommendedName>
</protein>
<sequence length="324" mass="33417">MHAAMRMSARLSRPAAAWPADARLALAAVAMLACLAALAWLPPRGLADPGRDQSRGRAAHAATVAPPPRLPGPGPLLRQAQARGVLVVGVPAYPRPVPPGQPLAPEPDPRQATLAAWLAGALGVRLELRAMPASATAGRHAGGESLPPGVDLVLGGPPPAAGAAPPRATLATPPGRARGALLSLRFAPVLRLDALAGKTACVAHASPYATLLQDAGATLRRYPSPLQALLAFRRGECAVAAEDGALARRLLALPEWRVFRAAPLLLSAPPVPLRLRAPDAGSVRYLEARLQELARSGRLAALARDGAADTAFQVMLVESGLICH</sequence>
<feature type="region of interest" description="Disordered" evidence="1">
    <location>
        <begin position="48"/>
        <end position="72"/>
    </location>
</feature>
<organism evidence="2 3">
    <name type="scientific">Cupriavidus malaysiensis</name>
    <dbReference type="NCBI Taxonomy" id="367825"/>
    <lineage>
        <taxon>Bacteria</taxon>
        <taxon>Pseudomonadati</taxon>
        <taxon>Pseudomonadota</taxon>
        <taxon>Betaproteobacteria</taxon>
        <taxon>Burkholderiales</taxon>
        <taxon>Burkholderiaceae</taxon>
        <taxon>Cupriavidus</taxon>
    </lineage>
</organism>
<dbReference type="PROSITE" id="PS51257">
    <property type="entry name" value="PROKAR_LIPOPROTEIN"/>
    <property type="match status" value="1"/>
</dbReference>
<dbReference type="SUPFAM" id="SSF53850">
    <property type="entry name" value="Periplasmic binding protein-like II"/>
    <property type="match status" value="1"/>
</dbReference>
<dbReference type="Proteomes" id="UP000177515">
    <property type="component" value="Chromosome 2"/>
</dbReference>
<name>A0ABM6FBP1_9BURK</name>
<dbReference type="EMBL" id="CP017755">
    <property type="protein sequence ID" value="AOZ09164.1"/>
    <property type="molecule type" value="Genomic_DNA"/>
</dbReference>
<accession>A0ABM6FBP1</accession>
<dbReference type="Gene3D" id="3.40.190.10">
    <property type="entry name" value="Periplasmic binding protein-like II"/>
    <property type="match status" value="2"/>
</dbReference>
<evidence type="ECO:0000256" key="1">
    <source>
        <dbReference type="SAM" id="MobiDB-lite"/>
    </source>
</evidence>